<dbReference type="EMBL" id="RXFT01000001">
    <property type="protein sequence ID" value="RUR66362.1"/>
    <property type="molecule type" value="Genomic_DNA"/>
</dbReference>
<dbReference type="RefSeq" id="WP_126019949.1">
    <property type="nucleotide sequence ID" value="NZ_RXFT01000001.1"/>
</dbReference>
<feature type="domain" description="PDZ" evidence="13">
    <location>
        <begin position="279"/>
        <end position="344"/>
    </location>
</feature>
<evidence type="ECO:0000256" key="1">
    <source>
        <dbReference type="ARBA" id="ARBA00001772"/>
    </source>
</evidence>
<evidence type="ECO:0000256" key="2">
    <source>
        <dbReference type="ARBA" id="ARBA00004418"/>
    </source>
</evidence>
<dbReference type="InterPro" id="IPR001478">
    <property type="entry name" value="PDZ"/>
</dbReference>
<evidence type="ECO:0000256" key="9">
    <source>
        <dbReference type="ARBA" id="ARBA00022825"/>
    </source>
</evidence>
<organism evidence="14 15">
    <name type="scientific">Variovorax guangxiensis</name>
    <dbReference type="NCBI Taxonomy" id="1775474"/>
    <lineage>
        <taxon>Bacteria</taxon>
        <taxon>Pseudomonadati</taxon>
        <taxon>Pseudomonadota</taxon>
        <taxon>Betaproteobacteria</taxon>
        <taxon>Burkholderiales</taxon>
        <taxon>Comamonadaceae</taxon>
        <taxon>Variovorax</taxon>
    </lineage>
</organism>
<dbReference type="Proteomes" id="UP000281118">
    <property type="component" value="Unassembled WGS sequence"/>
</dbReference>
<dbReference type="PRINTS" id="PR00834">
    <property type="entry name" value="PROTEASES2C"/>
</dbReference>
<dbReference type="InterPro" id="IPR036034">
    <property type="entry name" value="PDZ_sf"/>
</dbReference>
<name>A0A3S0XPV2_9BURK</name>
<accession>A0A3S0XPV2</accession>
<dbReference type="AlphaFoldDB" id="A0A3S0XPV2"/>
<keyword evidence="9" id="KW-0720">Serine protease</keyword>
<dbReference type="InterPro" id="IPR009003">
    <property type="entry name" value="Peptidase_S1_PA"/>
</dbReference>
<evidence type="ECO:0000256" key="5">
    <source>
        <dbReference type="ARBA" id="ARBA00013958"/>
    </source>
</evidence>
<dbReference type="SUPFAM" id="SSF50156">
    <property type="entry name" value="PDZ domain-like"/>
    <property type="match status" value="2"/>
</dbReference>
<comment type="similarity">
    <text evidence="3">Belongs to the peptidase S1C family.</text>
</comment>
<evidence type="ECO:0000256" key="3">
    <source>
        <dbReference type="ARBA" id="ARBA00010541"/>
    </source>
</evidence>
<evidence type="ECO:0000259" key="13">
    <source>
        <dbReference type="PROSITE" id="PS50106"/>
    </source>
</evidence>
<dbReference type="EC" id="3.4.21.107" evidence="4"/>
<evidence type="ECO:0000256" key="8">
    <source>
        <dbReference type="ARBA" id="ARBA00022801"/>
    </source>
</evidence>
<dbReference type="PANTHER" id="PTHR22939:SF130">
    <property type="entry name" value="PERIPLASMIC SERINE ENDOPROTEASE DEGP-LIKE-RELATED"/>
    <property type="match status" value="1"/>
</dbReference>
<dbReference type="SMART" id="SM00228">
    <property type="entry name" value="PDZ"/>
    <property type="match status" value="2"/>
</dbReference>
<dbReference type="GO" id="GO:0004252">
    <property type="term" value="F:serine-type endopeptidase activity"/>
    <property type="evidence" value="ECO:0007669"/>
    <property type="project" value="InterPro"/>
</dbReference>
<comment type="catalytic activity">
    <reaction evidence="1">
        <text>Acts on substrates that are at least partially unfolded. The cleavage site P1 residue is normally between a pair of hydrophobic residues, such as Val-|-Val.</text>
        <dbReference type="EC" id="3.4.21.107"/>
    </reaction>
</comment>
<dbReference type="InterPro" id="IPR001940">
    <property type="entry name" value="Peptidase_S1C"/>
</dbReference>
<evidence type="ECO:0000256" key="6">
    <source>
        <dbReference type="ARBA" id="ARBA00022670"/>
    </source>
</evidence>
<feature type="signal peptide" evidence="12">
    <location>
        <begin position="1"/>
        <end position="26"/>
    </location>
</feature>
<dbReference type="Pfam" id="PF13180">
    <property type="entry name" value="PDZ_2"/>
    <property type="match status" value="2"/>
</dbReference>
<feature type="chain" id="PRO_5018534390" description="Probable periplasmic serine endoprotease DegP-like" evidence="12">
    <location>
        <begin position="27"/>
        <end position="480"/>
    </location>
</feature>
<protein>
    <recommendedName>
        <fullName evidence="5">Probable periplasmic serine endoprotease DegP-like</fullName>
        <ecNumber evidence="4">3.4.21.107</ecNumber>
    </recommendedName>
    <alternativeName>
        <fullName evidence="11">Protease Do</fullName>
    </alternativeName>
</protein>
<comment type="subcellular location">
    <subcellularLocation>
        <location evidence="2">Periplasm</location>
    </subcellularLocation>
</comment>
<reference evidence="14 15" key="1">
    <citation type="submission" date="2018-12" db="EMBL/GenBank/DDBJ databases">
        <title>The genome sequences of Variovorax guangxiensis DSM 27352.</title>
        <authorList>
            <person name="Gao J."/>
            <person name="Sun J."/>
        </authorList>
    </citation>
    <scope>NUCLEOTIDE SEQUENCE [LARGE SCALE GENOMIC DNA]</scope>
    <source>
        <strain evidence="14 15">DSM 27352</strain>
    </source>
</reference>
<dbReference type="GO" id="GO:0042597">
    <property type="term" value="C:periplasmic space"/>
    <property type="evidence" value="ECO:0007669"/>
    <property type="project" value="UniProtKB-SubCell"/>
</dbReference>
<keyword evidence="8" id="KW-0378">Hydrolase</keyword>
<dbReference type="Gene3D" id="2.40.10.10">
    <property type="entry name" value="Trypsin-like serine proteases"/>
    <property type="match status" value="2"/>
</dbReference>
<dbReference type="Gene3D" id="2.30.42.10">
    <property type="match status" value="2"/>
</dbReference>
<dbReference type="InterPro" id="IPR043504">
    <property type="entry name" value="Peptidase_S1_PA_chymotrypsin"/>
</dbReference>
<dbReference type="SUPFAM" id="SSF50494">
    <property type="entry name" value="Trypsin-like serine proteases"/>
    <property type="match status" value="1"/>
</dbReference>
<dbReference type="Pfam" id="PF13365">
    <property type="entry name" value="Trypsin_2"/>
    <property type="match status" value="1"/>
</dbReference>
<evidence type="ECO:0000313" key="14">
    <source>
        <dbReference type="EMBL" id="RUR66362.1"/>
    </source>
</evidence>
<keyword evidence="10" id="KW-0346">Stress response</keyword>
<dbReference type="GO" id="GO:0006508">
    <property type="term" value="P:proteolysis"/>
    <property type="evidence" value="ECO:0007669"/>
    <property type="project" value="UniProtKB-KW"/>
</dbReference>
<keyword evidence="12" id="KW-0732">Signal</keyword>
<evidence type="ECO:0000256" key="11">
    <source>
        <dbReference type="ARBA" id="ARBA00032850"/>
    </source>
</evidence>
<evidence type="ECO:0000256" key="4">
    <source>
        <dbReference type="ARBA" id="ARBA00013035"/>
    </source>
</evidence>
<keyword evidence="6" id="KW-0645">Protease</keyword>
<evidence type="ECO:0000256" key="10">
    <source>
        <dbReference type="ARBA" id="ARBA00023016"/>
    </source>
</evidence>
<dbReference type="PROSITE" id="PS50106">
    <property type="entry name" value="PDZ"/>
    <property type="match status" value="2"/>
</dbReference>
<keyword evidence="7" id="KW-0574">Periplasm</keyword>
<sequence length="480" mass="49409">MKTTAFAQGVAALALGAFALAGGTNAWPQARSCMERSQPVSQAVDFAAAAARQSPAVVSIMVTQGSGDRPAIGDVRPSMPWDRAWARGFASGFIIGSDGYILTSAHAVTGARAISIVTADQRRFDAEVAGVDRLSDVALLKVAASGLPVVVPRRGGELCPGERVAAMGAPFGFERSVTAGVVSANPRYMPGGSGVPLIQSDVALNPGNSGGPLFDERGEVVGMNSMIYSPGGGYFGMSFSLPIDTAMRVADELRATGHVRRGHIGARTQPLTAELAPAFGLASTQGALIVRVDPDSPAAQAGLRSGDVVLAAGGDTAMSYADIQNRVAAARAGSRIALKIWRHKAPLTVQVGVVENPPDVSPRTAARAAAQQETRFGLELIERKGVLGISLPSPGLYVQSVSGSAQMAGLRYGDMLIAVNDVEVASLADFDTVIRSVAESDTVALLVVRGSARSYVPILPRSAARAPVARHAGEAAAPVP</sequence>
<evidence type="ECO:0000313" key="15">
    <source>
        <dbReference type="Proteomes" id="UP000281118"/>
    </source>
</evidence>
<proteinExistence type="inferred from homology"/>
<comment type="caution">
    <text evidence="14">The sequence shown here is derived from an EMBL/GenBank/DDBJ whole genome shotgun (WGS) entry which is preliminary data.</text>
</comment>
<feature type="domain" description="PDZ" evidence="13">
    <location>
        <begin position="384"/>
        <end position="451"/>
    </location>
</feature>
<gene>
    <name evidence="14" type="ORF">EJP67_04735</name>
</gene>
<dbReference type="OrthoDB" id="8520726at2"/>
<evidence type="ECO:0000256" key="7">
    <source>
        <dbReference type="ARBA" id="ARBA00022764"/>
    </source>
</evidence>
<evidence type="ECO:0000256" key="12">
    <source>
        <dbReference type="SAM" id="SignalP"/>
    </source>
</evidence>
<dbReference type="PANTHER" id="PTHR22939">
    <property type="entry name" value="SERINE PROTEASE FAMILY S1C HTRA-RELATED"/>
    <property type="match status" value="1"/>
</dbReference>